<dbReference type="Proteomes" id="UP000730739">
    <property type="component" value="Unassembled WGS sequence"/>
</dbReference>
<evidence type="ECO:0000313" key="3">
    <source>
        <dbReference type="Proteomes" id="UP000730739"/>
    </source>
</evidence>
<gene>
    <name evidence="2" type="ORF">J2Z31_002883</name>
</gene>
<comment type="caution">
    <text evidence="2">The sequence shown here is derived from an EMBL/GenBank/DDBJ whole genome shotgun (WGS) entry which is preliminary data.</text>
</comment>
<reference evidence="2 3" key="1">
    <citation type="submission" date="2021-03" db="EMBL/GenBank/DDBJ databases">
        <title>Genomic Encyclopedia of Type Strains, Phase IV (KMG-IV): sequencing the most valuable type-strain genomes for metagenomic binning, comparative biology and taxonomic classification.</title>
        <authorList>
            <person name="Goeker M."/>
        </authorList>
    </citation>
    <scope>NUCLEOTIDE SEQUENCE [LARGE SCALE GENOMIC DNA]</scope>
    <source>
        <strain evidence="2 3">DSM 13372</strain>
    </source>
</reference>
<accession>A0ABS4R237</accession>
<feature type="coiled-coil region" evidence="1">
    <location>
        <begin position="70"/>
        <end position="100"/>
    </location>
</feature>
<evidence type="ECO:0000313" key="2">
    <source>
        <dbReference type="EMBL" id="MBP2236369.1"/>
    </source>
</evidence>
<sequence>MSKQEPSSSNLLHRRLALVAELAGLNAEQLKLTQALAGTEMELLRLELEADAKGAEPQLVQNLHDEQERASAMRARLRTCEEHIANAEEATAEIDRLLEQTAGG</sequence>
<name>A0ABS4R237_9HYPH</name>
<protein>
    <submittedName>
        <fullName evidence="2">Uncharacterized protein</fullName>
    </submittedName>
</protein>
<organism evidence="2 3">
    <name type="scientific">Sinorhizobium kostiense</name>
    <dbReference type="NCBI Taxonomy" id="76747"/>
    <lineage>
        <taxon>Bacteria</taxon>
        <taxon>Pseudomonadati</taxon>
        <taxon>Pseudomonadota</taxon>
        <taxon>Alphaproteobacteria</taxon>
        <taxon>Hyphomicrobiales</taxon>
        <taxon>Rhizobiaceae</taxon>
        <taxon>Sinorhizobium/Ensifer group</taxon>
        <taxon>Sinorhizobium</taxon>
    </lineage>
</organism>
<dbReference type="EMBL" id="JAGILA010000003">
    <property type="protein sequence ID" value="MBP2236369.1"/>
    <property type="molecule type" value="Genomic_DNA"/>
</dbReference>
<dbReference type="RefSeq" id="WP_150852068.1">
    <property type="nucleotide sequence ID" value="NZ_JAGILA010000003.1"/>
</dbReference>
<keyword evidence="1" id="KW-0175">Coiled coil</keyword>
<proteinExistence type="predicted"/>
<keyword evidence="3" id="KW-1185">Reference proteome</keyword>
<evidence type="ECO:0000256" key="1">
    <source>
        <dbReference type="SAM" id="Coils"/>
    </source>
</evidence>